<dbReference type="SUPFAM" id="SSF52540">
    <property type="entry name" value="P-loop containing nucleoside triphosphate hydrolases"/>
    <property type="match status" value="1"/>
</dbReference>
<dbReference type="InterPro" id="IPR003593">
    <property type="entry name" value="AAA+_ATPase"/>
</dbReference>
<comment type="caution">
    <text evidence="9">The sequence shown here is derived from an EMBL/GenBank/DDBJ whole genome shotgun (WGS) entry which is preliminary data.</text>
</comment>
<keyword evidence="10" id="KW-1185">Reference proteome</keyword>
<reference evidence="9 10" key="1">
    <citation type="submission" date="2020-01" db="EMBL/GenBank/DDBJ databases">
        <authorList>
            <person name="Peng S.Y."/>
            <person name="Li J."/>
            <person name="Wang M."/>
            <person name="Wang L."/>
            <person name="Wang C.Q."/>
            <person name="Wang J.R."/>
        </authorList>
    </citation>
    <scope>NUCLEOTIDE SEQUENCE [LARGE SCALE GENOMIC DNA]</scope>
    <source>
        <strain evidence="9 10">XCT-53</strain>
    </source>
</reference>
<keyword evidence="1 7" id="KW-0813">Transport</keyword>
<protein>
    <recommendedName>
        <fullName evidence="7">Spermidine/putrescine import ATP-binding protein PotA</fullName>
        <ecNumber evidence="7">7.6.2.11</ecNumber>
    </recommendedName>
</protein>
<evidence type="ECO:0000256" key="2">
    <source>
        <dbReference type="ARBA" id="ARBA00022475"/>
    </source>
</evidence>
<dbReference type="GO" id="GO:0015417">
    <property type="term" value="F:ABC-type polyamine transporter activity"/>
    <property type="evidence" value="ECO:0007669"/>
    <property type="project" value="UniProtKB-EC"/>
</dbReference>
<keyword evidence="4 7" id="KW-0067">ATP-binding</keyword>
<dbReference type="FunFam" id="3.40.50.300:FF:000133">
    <property type="entry name" value="Spermidine/putrescine import ATP-binding protein PotA"/>
    <property type="match status" value="1"/>
</dbReference>
<name>A0A7X5F4H1_9HYPH</name>
<dbReference type="PANTHER" id="PTHR42781">
    <property type="entry name" value="SPERMIDINE/PUTRESCINE IMPORT ATP-BINDING PROTEIN POTA"/>
    <property type="match status" value="1"/>
</dbReference>
<dbReference type="NCBIfam" id="TIGR01187">
    <property type="entry name" value="potA"/>
    <property type="match status" value="1"/>
</dbReference>
<dbReference type="EMBL" id="JAABLQ010000002">
    <property type="protein sequence ID" value="NBN79597.1"/>
    <property type="molecule type" value="Genomic_DNA"/>
</dbReference>
<dbReference type="PROSITE" id="PS50893">
    <property type="entry name" value="ABC_TRANSPORTER_2"/>
    <property type="match status" value="1"/>
</dbReference>
<dbReference type="EC" id="7.6.2.11" evidence="7"/>
<evidence type="ECO:0000313" key="10">
    <source>
        <dbReference type="Proteomes" id="UP000586722"/>
    </source>
</evidence>
<keyword evidence="3 7" id="KW-0547">Nucleotide-binding</keyword>
<evidence type="ECO:0000256" key="6">
    <source>
        <dbReference type="ARBA" id="ARBA00023136"/>
    </source>
</evidence>
<dbReference type="InterPro" id="IPR013611">
    <property type="entry name" value="Transp-assoc_OB_typ2"/>
</dbReference>
<keyword evidence="5 7" id="KW-1278">Translocase</keyword>
<dbReference type="InterPro" id="IPR003439">
    <property type="entry name" value="ABC_transporter-like_ATP-bd"/>
</dbReference>
<organism evidence="9 10">
    <name type="scientific">Pannonibacter tanglangensis</name>
    <dbReference type="NCBI Taxonomy" id="2750084"/>
    <lineage>
        <taxon>Bacteria</taxon>
        <taxon>Pseudomonadati</taxon>
        <taxon>Pseudomonadota</taxon>
        <taxon>Alphaproteobacteria</taxon>
        <taxon>Hyphomicrobiales</taxon>
        <taxon>Stappiaceae</taxon>
        <taxon>Pannonibacter</taxon>
    </lineage>
</organism>
<accession>A0A7X5F4H1</accession>
<dbReference type="Proteomes" id="UP000586722">
    <property type="component" value="Unassembled WGS sequence"/>
</dbReference>
<comment type="similarity">
    <text evidence="7">Belongs to the ABC transporter superfamily. Spermidine/putrescine importer (TC 3.A.1.11.1) family.</text>
</comment>
<dbReference type="PROSITE" id="PS00211">
    <property type="entry name" value="ABC_TRANSPORTER_1"/>
    <property type="match status" value="1"/>
</dbReference>
<proteinExistence type="inferred from homology"/>
<evidence type="ECO:0000256" key="7">
    <source>
        <dbReference type="RuleBase" id="RU364083"/>
    </source>
</evidence>
<dbReference type="Gene3D" id="2.40.50.100">
    <property type="match status" value="1"/>
</dbReference>
<dbReference type="SUPFAM" id="SSF50331">
    <property type="entry name" value="MOP-like"/>
    <property type="match status" value="1"/>
</dbReference>
<dbReference type="InterPro" id="IPR017871">
    <property type="entry name" value="ABC_transporter-like_CS"/>
</dbReference>
<dbReference type="GO" id="GO:0043190">
    <property type="term" value="C:ATP-binding cassette (ABC) transporter complex"/>
    <property type="evidence" value="ECO:0007669"/>
    <property type="project" value="InterPro"/>
</dbReference>
<evidence type="ECO:0000256" key="4">
    <source>
        <dbReference type="ARBA" id="ARBA00022840"/>
    </source>
</evidence>
<dbReference type="SMART" id="SM00382">
    <property type="entry name" value="AAA"/>
    <property type="match status" value="1"/>
</dbReference>
<feature type="domain" description="ABC transporter" evidence="8">
    <location>
        <begin position="6"/>
        <end position="241"/>
    </location>
</feature>
<dbReference type="InterPro" id="IPR027417">
    <property type="entry name" value="P-loop_NTPase"/>
</dbReference>
<dbReference type="Pfam" id="PF08402">
    <property type="entry name" value="TOBE_2"/>
    <property type="match status" value="1"/>
</dbReference>
<dbReference type="InterPro" id="IPR050093">
    <property type="entry name" value="ABC_SmlMolc_Importer"/>
</dbReference>
<dbReference type="Gene3D" id="3.40.50.300">
    <property type="entry name" value="P-loop containing nucleotide triphosphate hydrolases"/>
    <property type="match status" value="1"/>
</dbReference>
<gene>
    <name evidence="7 9" type="primary">potA</name>
    <name evidence="9" type="ORF">GWI72_15075</name>
</gene>
<dbReference type="AlphaFoldDB" id="A0A7X5F4H1"/>
<keyword evidence="2 7" id="KW-1003">Cell membrane</keyword>
<dbReference type="GO" id="GO:0016887">
    <property type="term" value="F:ATP hydrolysis activity"/>
    <property type="evidence" value="ECO:0007669"/>
    <property type="project" value="InterPro"/>
</dbReference>
<evidence type="ECO:0000259" key="8">
    <source>
        <dbReference type="PROSITE" id="PS50893"/>
    </source>
</evidence>
<evidence type="ECO:0000256" key="3">
    <source>
        <dbReference type="ARBA" id="ARBA00022741"/>
    </source>
</evidence>
<dbReference type="InterPro" id="IPR008995">
    <property type="entry name" value="Mo/tungstate-bd_C_term_dom"/>
</dbReference>
<dbReference type="InterPro" id="IPR005893">
    <property type="entry name" value="PotA-like"/>
</dbReference>
<dbReference type="PANTHER" id="PTHR42781:SF4">
    <property type="entry name" value="SPERMIDINE_PUTRESCINE IMPORT ATP-BINDING PROTEIN POTA"/>
    <property type="match status" value="1"/>
</dbReference>
<dbReference type="GO" id="GO:0015847">
    <property type="term" value="P:putrescine transport"/>
    <property type="evidence" value="ECO:0007669"/>
    <property type="project" value="UniProtKB-ARBA"/>
</dbReference>
<evidence type="ECO:0000256" key="5">
    <source>
        <dbReference type="ARBA" id="ARBA00022967"/>
    </source>
</evidence>
<comment type="catalytic activity">
    <reaction evidence="7">
        <text>ATP + H2O + polyamine-[polyamine-binding protein]Side 1 = ADP + phosphate + polyamineSide 2 + [polyamine-binding protein]Side 1.</text>
        <dbReference type="EC" id="7.6.2.11"/>
    </reaction>
</comment>
<keyword evidence="6 7" id="KW-0472">Membrane</keyword>
<comment type="subunit">
    <text evidence="7">The complex is composed of two ATP-binding proteins (PotA), two transmembrane proteins (PotB and PotC) and a solute-binding protein (PotD).</text>
</comment>
<comment type="function">
    <text evidence="7">Part of the ABC transporter complex PotABCD involved in spermidine/putrescine import. Responsible for energy coupling to the transport system.</text>
</comment>
<dbReference type="Pfam" id="PF00005">
    <property type="entry name" value="ABC_tran"/>
    <property type="match status" value="1"/>
</dbReference>
<evidence type="ECO:0000313" key="9">
    <source>
        <dbReference type="EMBL" id="NBN79597.1"/>
    </source>
</evidence>
<sequence>MDQSSVRLDGARKSFASPEGGMVTALDGIDLSVRPSEFLTLLGPSGCGKTTLLHAISGFVELDGGRIFIDGEDMTQRPPNRRPVNTVFQSYALFPHMSVGDNVGYALDIARVARAERDSRVAAALEMVGLGGLEKRLPRQLSGGQQQRVALARAIVARPKLLLLDEPLSALDRKLRQAMQIELKTLQHELGIAFVFVTHDQEEALTMSDRIAVLNGGRIQQLATPGEVYNSPSNGFVASFIGASNLFTGMAEARGQGTVLTTTAGLTIEARMPSPVTAAGSGAVTALIRPEQFSLTAPGAHDALATLEVSVDQVVFMGMLFEIHGHTPDGQKVVAALPASQQARIAEAESRRSALLGYDPASVHLFPAVSEAA</sequence>
<dbReference type="GO" id="GO:0005524">
    <property type="term" value="F:ATP binding"/>
    <property type="evidence" value="ECO:0007669"/>
    <property type="project" value="UniProtKB-KW"/>
</dbReference>
<evidence type="ECO:0000256" key="1">
    <source>
        <dbReference type="ARBA" id="ARBA00022448"/>
    </source>
</evidence>